<keyword evidence="7" id="KW-1015">Disulfide bond</keyword>
<accession>A0A9P4LIT9</accession>
<sequence>MSLMKKFVAPKLERGGMLEIMRLGEAQQESRTFDASWILSSSEEMHRSARSGTRREVACGLLHNFASRSLVDQIAVGKSIVWQYYRKDAHHSYWNGCSTGELLDGVLANAPAINFVNLLMGELWPQQVMKKANMYLSNCELDFFRAEAIKACELDNSVKPGVLHEPEACHWSPSSLVGVKFACDGRDVKEMAQVVQDIHDGPVGSSKHNKFPGLAWGVPMTTLANITLATDGTRRSNPFAIAASWLQKVVLRNEGLFPGTMDEAALDSLWVAAQVEFGGLLHTDDPNLSRLRDSGTKLLTWHGINDQMIPFQNTINYRRKVEAIMGAAYEVDNYYRVFLAPGVEHCGGGIGPVPKDPLEALVNWVEHDEPPETLDAEILDHEGDLVTQDLCLWPGVSHHMGIGNVKRASSWSCIGGTERPVLAEQVVQQNFEYGSMQQPWQVNPELDANEEKKHPDRAGQFLGDLKDRLEGLGMGLLVE</sequence>
<dbReference type="OrthoDB" id="3039123at2759"/>
<comment type="caution">
    <text evidence="9">The sequence shown here is derived from an EMBL/GenBank/DDBJ whole genome shotgun (WGS) entry which is preliminary data.</text>
</comment>
<keyword evidence="10" id="KW-1185">Reference proteome</keyword>
<dbReference type="PANTHER" id="PTHR33938">
    <property type="entry name" value="FERULOYL ESTERASE B-RELATED"/>
    <property type="match status" value="1"/>
</dbReference>
<dbReference type="Proteomes" id="UP000799777">
    <property type="component" value="Unassembled WGS sequence"/>
</dbReference>
<name>A0A9P4LIT9_9PLEO</name>
<keyword evidence="3" id="KW-0479">Metal-binding</keyword>
<evidence type="ECO:0000313" key="10">
    <source>
        <dbReference type="Proteomes" id="UP000799777"/>
    </source>
</evidence>
<evidence type="ECO:0000256" key="7">
    <source>
        <dbReference type="ARBA" id="ARBA00023157"/>
    </source>
</evidence>
<dbReference type="GO" id="GO:0030600">
    <property type="term" value="F:feruloyl esterase activity"/>
    <property type="evidence" value="ECO:0007669"/>
    <property type="project" value="UniProtKB-ARBA"/>
</dbReference>
<evidence type="ECO:0000256" key="2">
    <source>
        <dbReference type="ARBA" id="ARBA00022487"/>
    </source>
</evidence>
<organism evidence="9 10">
    <name type="scientific">Setomelanomma holmii</name>
    <dbReference type="NCBI Taxonomy" id="210430"/>
    <lineage>
        <taxon>Eukaryota</taxon>
        <taxon>Fungi</taxon>
        <taxon>Dikarya</taxon>
        <taxon>Ascomycota</taxon>
        <taxon>Pezizomycotina</taxon>
        <taxon>Dothideomycetes</taxon>
        <taxon>Pleosporomycetidae</taxon>
        <taxon>Pleosporales</taxon>
        <taxon>Pleosporineae</taxon>
        <taxon>Phaeosphaeriaceae</taxon>
        <taxon>Setomelanomma</taxon>
    </lineage>
</organism>
<dbReference type="EC" id="3.1.1.-" evidence="8"/>
<evidence type="ECO:0000256" key="8">
    <source>
        <dbReference type="RuleBase" id="RU361238"/>
    </source>
</evidence>
<comment type="similarity">
    <text evidence="1 8">Belongs to the tannase family.</text>
</comment>
<dbReference type="GO" id="GO:0046872">
    <property type="term" value="F:metal ion binding"/>
    <property type="evidence" value="ECO:0007669"/>
    <property type="project" value="UniProtKB-KW"/>
</dbReference>
<evidence type="ECO:0000256" key="5">
    <source>
        <dbReference type="ARBA" id="ARBA00022801"/>
    </source>
</evidence>
<dbReference type="SUPFAM" id="SSF53474">
    <property type="entry name" value="alpha/beta-Hydrolases"/>
    <property type="match status" value="1"/>
</dbReference>
<evidence type="ECO:0000256" key="4">
    <source>
        <dbReference type="ARBA" id="ARBA00022729"/>
    </source>
</evidence>
<proteinExistence type="inferred from homology"/>
<keyword evidence="6" id="KW-0106">Calcium</keyword>
<dbReference type="InterPro" id="IPR029058">
    <property type="entry name" value="AB_hydrolase_fold"/>
</dbReference>
<reference evidence="9" key="1">
    <citation type="journal article" date="2020" name="Stud. Mycol.">
        <title>101 Dothideomycetes genomes: a test case for predicting lifestyles and emergence of pathogens.</title>
        <authorList>
            <person name="Haridas S."/>
            <person name="Albert R."/>
            <person name="Binder M."/>
            <person name="Bloem J."/>
            <person name="Labutti K."/>
            <person name="Salamov A."/>
            <person name="Andreopoulos B."/>
            <person name="Baker S."/>
            <person name="Barry K."/>
            <person name="Bills G."/>
            <person name="Bluhm B."/>
            <person name="Cannon C."/>
            <person name="Castanera R."/>
            <person name="Culley D."/>
            <person name="Daum C."/>
            <person name="Ezra D."/>
            <person name="Gonzalez J."/>
            <person name="Henrissat B."/>
            <person name="Kuo A."/>
            <person name="Liang C."/>
            <person name="Lipzen A."/>
            <person name="Lutzoni F."/>
            <person name="Magnuson J."/>
            <person name="Mondo S."/>
            <person name="Nolan M."/>
            <person name="Ohm R."/>
            <person name="Pangilinan J."/>
            <person name="Park H.-J."/>
            <person name="Ramirez L."/>
            <person name="Alfaro M."/>
            <person name="Sun H."/>
            <person name="Tritt A."/>
            <person name="Yoshinaga Y."/>
            <person name="Zwiers L.-H."/>
            <person name="Turgeon B."/>
            <person name="Goodwin S."/>
            <person name="Spatafora J."/>
            <person name="Crous P."/>
            <person name="Grigoriev I."/>
        </authorList>
    </citation>
    <scope>NUCLEOTIDE SEQUENCE</scope>
    <source>
        <strain evidence="9">CBS 110217</strain>
    </source>
</reference>
<dbReference type="AlphaFoldDB" id="A0A9P4LIT9"/>
<keyword evidence="5 8" id="KW-0378">Hydrolase</keyword>
<dbReference type="PANTHER" id="PTHR33938:SF8">
    <property type="entry name" value="CARBOXYLIC ESTER HYDROLASE"/>
    <property type="match status" value="1"/>
</dbReference>
<evidence type="ECO:0000313" key="9">
    <source>
        <dbReference type="EMBL" id="KAF2026535.1"/>
    </source>
</evidence>
<protein>
    <recommendedName>
        <fullName evidence="8">Carboxylic ester hydrolase</fullName>
        <ecNumber evidence="8">3.1.1.-</ecNumber>
    </recommendedName>
</protein>
<keyword evidence="4" id="KW-0732">Signal</keyword>
<evidence type="ECO:0000256" key="3">
    <source>
        <dbReference type="ARBA" id="ARBA00022723"/>
    </source>
</evidence>
<keyword evidence="2" id="KW-0719">Serine esterase</keyword>
<evidence type="ECO:0000256" key="1">
    <source>
        <dbReference type="ARBA" id="ARBA00006249"/>
    </source>
</evidence>
<dbReference type="InterPro" id="IPR011118">
    <property type="entry name" value="Tannase/feruloyl_esterase"/>
</dbReference>
<dbReference type="Pfam" id="PF07519">
    <property type="entry name" value="Tannase"/>
    <property type="match status" value="1"/>
</dbReference>
<evidence type="ECO:0000256" key="6">
    <source>
        <dbReference type="ARBA" id="ARBA00022837"/>
    </source>
</evidence>
<dbReference type="EMBL" id="ML978241">
    <property type="protein sequence ID" value="KAF2026535.1"/>
    <property type="molecule type" value="Genomic_DNA"/>
</dbReference>
<gene>
    <name evidence="9" type="ORF">EK21DRAFT_103153</name>
</gene>